<protein>
    <submittedName>
        <fullName evidence="2">Lipoprotein</fullName>
    </submittedName>
</protein>
<evidence type="ECO:0000313" key="3">
    <source>
        <dbReference type="Proteomes" id="UP000002402"/>
    </source>
</evidence>
<feature type="region of interest" description="Disordered" evidence="1">
    <location>
        <begin position="90"/>
        <end position="149"/>
    </location>
</feature>
<dbReference type="OrthoDB" id="5378960at2"/>
<keyword evidence="3" id="KW-1185">Reference proteome</keyword>
<evidence type="ECO:0000256" key="1">
    <source>
        <dbReference type="SAM" id="MobiDB-lite"/>
    </source>
</evidence>
<keyword evidence="2" id="KW-0449">Lipoprotein</keyword>
<dbReference type="Gene3D" id="2.80.10.50">
    <property type="match status" value="1"/>
</dbReference>
<proteinExistence type="predicted"/>
<dbReference type="KEGG" id="mxa:MXAN_6775"/>
<gene>
    <name evidence="2" type="ordered locus">MXAN_6775</name>
</gene>
<organism evidence="2 3">
    <name type="scientific">Myxococcus xanthus (strain DK1622)</name>
    <dbReference type="NCBI Taxonomy" id="246197"/>
    <lineage>
        <taxon>Bacteria</taxon>
        <taxon>Pseudomonadati</taxon>
        <taxon>Myxococcota</taxon>
        <taxon>Myxococcia</taxon>
        <taxon>Myxococcales</taxon>
        <taxon>Cystobacterineae</taxon>
        <taxon>Myxococcaceae</taxon>
        <taxon>Myxococcus</taxon>
    </lineage>
</organism>
<dbReference type="HOGENOM" id="CLU_517608_0_0_7"/>
<feature type="compositionally biased region" description="Pro residues" evidence="1">
    <location>
        <begin position="125"/>
        <end position="141"/>
    </location>
</feature>
<name>Q1CXI1_MYXXD</name>
<dbReference type="eggNOG" id="COG1520">
    <property type="taxonomic scope" value="Bacteria"/>
</dbReference>
<accession>Q1CXI1</accession>
<dbReference type="STRING" id="246197.MXAN_6775"/>
<dbReference type="InterPro" id="IPR011047">
    <property type="entry name" value="Quinoprotein_ADH-like_sf"/>
</dbReference>
<feature type="region of interest" description="Disordered" evidence="1">
    <location>
        <begin position="1"/>
        <end position="35"/>
    </location>
</feature>
<reference evidence="2 3" key="1">
    <citation type="journal article" date="2006" name="Proc. Natl. Acad. Sci. U.S.A.">
        <title>Evolution of sensory complexity recorded in a myxobacterial genome.</title>
        <authorList>
            <person name="Goldman B.S."/>
            <person name="Nierman W.C."/>
            <person name="Kaiser D."/>
            <person name="Slater S.C."/>
            <person name="Durkin A.S."/>
            <person name="Eisen J.A."/>
            <person name="Ronning C.M."/>
            <person name="Barbazuk W.B."/>
            <person name="Blanchard M."/>
            <person name="Field C."/>
            <person name="Halling C."/>
            <person name="Hinkle G."/>
            <person name="Iartchuk O."/>
            <person name="Kim H.S."/>
            <person name="Mackenzie C."/>
            <person name="Madupu R."/>
            <person name="Miller N."/>
            <person name="Shvartsbeyn A."/>
            <person name="Sullivan S.A."/>
            <person name="Vaudin M."/>
            <person name="Wiegand R."/>
            <person name="Kaplan H.B."/>
        </authorList>
    </citation>
    <scope>NUCLEOTIDE SEQUENCE [LARGE SCALE GENOMIC DNA]</scope>
    <source>
        <strain evidence="3">DK1622</strain>
    </source>
</reference>
<dbReference type="AlphaFoldDB" id="Q1CXI1"/>
<evidence type="ECO:0000313" key="2">
    <source>
        <dbReference type="EMBL" id="ABF89298.1"/>
    </source>
</evidence>
<sequence>MASQAPAGAMGVPPSGRHFPLSAGPPHASGRPGRQTPQWVLLTQTRMPTLPWAKRGDCMHPAWRWVRTVVSAAVLGGAGLWLGCGGKSTSELPGEEHCTEDPTGDCVAPPEEAPGPETPPEERPPGVPPPPPRPPLPPPGPGSTLWMQREGTPQDDLALGAAVDASGDLLTLSLHDIDDLDSLQPTDDRAKLVLTRRAPTGEPRWQKAFDVRAPEAPPERRAFVRGRIAADPAGGIVIAGTTEGVLDLLSHKLGDGTFVVRMDADGNVLWTNTPVGTGLAVADLAVDTQGRTLVAFNAPGSTDFGNGVTGAGAVVVTYAHGGLAESAVSVGEPQGGGRVALTTMAVDGAGRMAVGGQYEGAVRFGSQQVSAAESGSPFVALYQQGSLTWTKAMSQARGTMRDVAIDGEGTVVAAGPFLGTVRWGDMQVPGHAFRETPFVVSAKAEGQETWAKGLGDGLQVDALALAPSGELMVAGFTFNRIENGVAGKDGMGSAQPVALRYDAAGTSLLTTMFLADPPRPRGELYGLEAIPSMGVLPDGDVFLFGHTDRETDFGTGRQSFARGDVFLLRLKR</sequence>
<dbReference type="SUPFAM" id="SSF50998">
    <property type="entry name" value="Quinoprotein alcohol dehydrogenase-like"/>
    <property type="match status" value="1"/>
</dbReference>
<dbReference type="Proteomes" id="UP000002402">
    <property type="component" value="Chromosome"/>
</dbReference>
<dbReference type="EnsemblBacteria" id="ABF89298">
    <property type="protein sequence ID" value="ABF89298"/>
    <property type="gene ID" value="MXAN_6775"/>
</dbReference>
<dbReference type="EMBL" id="CP000113">
    <property type="protein sequence ID" value="ABF89298.1"/>
    <property type="molecule type" value="Genomic_DNA"/>
</dbReference>